<dbReference type="HOGENOM" id="CLU_2505528_0_0_7"/>
<evidence type="ECO:0000256" key="1">
    <source>
        <dbReference type="SAM" id="MobiDB-lite"/>
    </source>
</evidence>
<dbReference type="AlphaFoldDB" id="B8JAM4"/>
<organism evidence="3 4">
    <name type="scientific">Anaeromyxobacter dehalogenans (strain ATCC BAA-258 / DSM 21875 / 2CP-1)</name>
    <dbReference type="NCBI Taxonomy" id="455488"/>
    <lineage>
        <taxon>Bacteria</taxon>
        <taxon>Pseudomonadati</taxon>
        <taxon>Myxococcota</taxon>
        <taxon>Myxococcia</taxon>
        <taxon>Myxococcales</taxon>
        <taxon>Cystobacterineae</taxon>
        <taxon>Anaeromyxobacteraceae</taxon>
        <taxon>Anaeromyxobacter</taxon>
    </lineage>
</organism>
<evidence type="ECO:0000313" key="3">
    <source>
        <dbReference type="EMBL" id="ACL67523.1"/>
    </source>
</evidence>
<keyword evidence="2" id="KW-0472">Membrane</keyword>
<dbReference type="RefSeq" id="WP_015935234.1">
    <property type="nucleotide sequence ID" value="NC_011891.1"/>
</dbReference>
<name>B8JAM4_ANAD2</name>
<evidence type="ECO:0000256" key="2">
    <source>
        <dbReference type="SAM" id="Phobius"/>
    </source>
</evidence>
<accession>B8JAM4</accession>
<dbReference type="KEGG" id="acp:A2cp1_4206"/>
<feature type="transmembrane region" description="Helical" evidence="2">
    <location>
        <begin position="40"/>
        <end position="63"/>
    </location>
</feature>
<keyword evidence="2" id="KW-0812">Transmembrane</keyword>
<reference evidence="3" key="1">
    <citation type="submission" date="2009-01" db="EMBL/GenBank/DDBJ databases">
        <title>Complete sequence of Anaeromyxobacter dehalogenans 2CP-1.</title>
        <authorList>
            <consortium name="US DOE Joint Genome Institute"/>
            <person name="Lucas S."/>
            <person name="Copeland A."/>
            <person name="Lapidus A."/>
            <person name="Glavina del Rio T."/>
            <person name="Dalin E."/>
            <person name="Tice H."/>
            <person name="Bruce D."/>
            <person name="Goodwin L."/>
            <person name="Pitluck S."/>
            <person name="Saunders E."/>
            <person name="Brettin T."/>
            <person name="Detter J.C."/>
            <person name="Han C."/>
            <person name="Larimer F."/>
            <person name="Land M."/>
            <person name="Hauser L."/>
            <person name="Kyrpides N."/>
            <person name="Ovchinnikova G."/>
            <person name="Beliaev A.S."/>
            <person name="Richardson P."/>
        </authorList>
    </citation>
    <scope>NUCLEOTIDE SEQUENCE</scope>
    <source>
        <strain evidence="3">2CP-1</strain>
    </source>
</reference>
<keyword evidence="2" id="KW-1133">Transmembrane helix</keyword>
<dbReference type="Proteomes" id="UP000007089">
    <property type="component" value="Chromosome"/>
</dbReference>
<sequence>MNPIARTAGHVLALTALVLAFAAAAQGPIYRPHAAADGILPWVFAAFVAAAVVALFLFVLWMVKPPNLRPPSERPHGALLPRSRR</sequence>
<dbReference type="EMBL" id="CP001359">
    <property type="protein sequence ID" value="ACL67523.1"/>
    <property type="molecule type" value="Genomic_DNA"/>
</dbReference>
<proteinExistence type="predicted"/>
<feature type="region of interest" description="Disordered" evidence="1">
    <location>
        <begin position="66"/>
        <end position="85"/>
    </location>
</feature>
<gene>
    <name evidence="3" type="ordered locus">A2cp1_4206</name>
</gene>
<evidence type="ECO:0000313" key="4">
    <source>
        <dbReference type="Proteomes" id="UP000007089"/>
    </source>
</evidence>
<protein>
    <submittedName>
        <fullName evidence="3">Uncharacterized protein</fullName>
    </submittedName>
</protein>
<keyword evidence="4" id="KW-1185">Reference proteome</keyword>